<protein>
    <submittedName>
        <fullName evidence="2">Auxin-induced SAUR</fullName>
    </submittedName>
</protein>
<keyword evidence="3" id="KW-1185">Reference proteome</keyword>
<organism evidence="2 3">
    <name type="scientific">Solanum tuberosum</name>
    <name type="common">Potato</name>
    <dbReference type="NCBI Taxonomy" id="4113"/>
    <lineage>
        <taxon>Eukaryota</taxon>
        <taxon>Viridiplantae</taxon>
        <taxon>Streptophyta</taxon>
        <taxon>Embryophyta</taxon>
        <taxon>Tracheophyta</taxon>
        <taxon>Spermatophyta</taxon>
        <taxon>Magnoliopsida</taxon>
        <taxon>eudicotyledons</taxon>
        <taxon>Gunneridae</taxon>
        <taxon>Pentapetalae</taxon>
        <taxon>asterids</taxon>
        <taxon>lamiids</taxon>
        <taxon>Solanales</taxon>
        <taxon>Solanaceae</taxon>
        <taxon>Solanoideae</taxon>
        <taxon>Solaneae</taxon>
        <taxon>Solanum</taxon>
    </lineage>
</organism>
<evidence type="ECO:0000313" key="3">
    <source>
        <dbReference type="Proteomes" id="UP000011115"/>
    </source>
</evidence>
<reference evidence="2" key="2">
    <citation type="submission" date="2015-06" db="UniProtKB">
        <authorList>
            <consortium name="EnsemblPlants"/>
        </authorList>
    </citation>
    <scope>IDENTIFICATION</scope>
    <source>
        <strain evidence="2">DM1-3 516 R44</strain>
    </source>
</reference>
<dbReference type="Proteomes" id="UP000011115">
    <property type="component" value="Unassembled WGS sequence"/>
</dbReference>
<reference evidence="3" key="1">
    <citation type="journal article" date="2011" name="Nature">
        <title>Genome sequence and analysis of the tuber crop potato.</title>
        <authorList>
            <consortium name="The Potato Genome Sequencing Consortium"/>
        </authorList>
    </citation>
    <scope>NUCLEOTIDE SEQUENCE [LARGE SCALE GENOMIC DNA]</scope>
    <source>
        <strain evidence="3">cv. DM1-3 516 R44</strain>
    </source>
</reference>
<evidence type="ECO:0000313" key="2">
    <source>
        <dbReference type="EnsemblPlants" id="PGSC0003DMT400004085"/>
    </source>
</evidence>
<evidence type="ECO:0000256" key="1">
    <source>
        <dbReference type="SAM" id="Phobius"/>
    </source>
</evidence>
<feature type="transmembrane region" description="Helical" evidence="1">
    <location>
        <begin position="84"/>
        <end position="104"/>
    </location>
</feature>
<gene>
    <name evidence="2" type="primary">LOC107063084</name>
</gene>
<dbReference type="ExpressionAtlas" id="M0ZMV2">
    <property type="expression patterns" value="baseline and differential"/>
</dbReference>
<dbReference type="Gramene" id="PGSC0003DMT400004085">
    <property type="protein sequence ID" value="PGSC0003DMT400004085"/>
    <property type="gene ID" value="PGSC0003DMG401001610"/>
</dbReference>
<dbReference type="AlphaFoldDB" id="M0ZMV2"/>
<dbReference type="EnsemblPlants" id="PGSC0003DMT400004085">
    <property type="protein sequence ID" value="PGSC0003DMT400004085"/>
    <property type="gene ID" value="PGSC0003DMG401001610"/>
</dbReference>
<dbReference type="HOGENOM" id="CLU_2241377_0_0_1"/>
<keyword evidence="1" id="KW-1133">Transmembrane helix</keyword>
<dbReference type="OrthoDB" id="625231at2759"/>
<accession>M0ZMV2</accession>
<proteinExistence type="predicted"/>
<sequence length="105" mass="12060">MDKMMNFYLFQYEMQSSSGTENHKNLDTILNVTSGVLHFVGDSLVPDTIDKNCPEGAKVLQHVDKKFIPIVASKAPDVTDQVYFVLRIIGHFWFLMNFLIIHLLE</sequence>
<keyword evidence="1" id="KW-0472">Membrane</keyword>
<keyword evidence="1" id="KW-0812">Transmembrane</keyword>
<name>M0ZMV2_SOLTU</name>